<accession>A0AAU9TRJ9</accession>
<organism evidence="9 10">
    <name type="scientific">Euphydryas editha</name>
    <name type="common">Edith's checkerspot</name>
    <dbReference type="NCBI Taxonomy" id="104508"/>
    <lineage>
        <taxon>Eukaryota</taxon>
        <taxon>Metazoa</taxon>
        <taxon>Ecdysozoa</taxon>
        <taxon>Arthropoda</taxon>
        <taxon>Hexapoda</taxon>
        <taxon>Insecta</taxon>
        <taxon>Pterygota</taxon>
        <taxon>Neoptera</taxon>
        <taxon>Endopterygota</taxon>
        <taxon>Lepidoptera</taxon>
        <taxon>Glossata</taxon>
        <taxon>Ditrysia</taxon>
        <taxon>Papilionoidea</taxon>
        <taxon>Nymphalidae</taxon>
        <taxon>Nymphalinae</taxon>
        <taxon>Euphydryas</taxon>
    </lineage>
</organism>
<dbReference type="AlphaFoldDB" id="A0AAU9TRJ9"/>
<gene>
    <name evidence="9" type="ORF">EEDITHA_LOCUS4913</name>
</gene>
<comment type="similarity">
    <text evidence="3">Belongs to the HARBI1 family.</text>
</comment>
<evidence type="ECO:0000256" key="7">
    <source>
        <dbReference type="ARBA" id="ARBA00023242"/>
    </source>
</evidence>
<dbReference type="Pfam" id="PF13359">
    <property type="entry name" value="DDE_Tnp_4"/>
    <property type="match status" value="1"/>
</dbReference>
<keyword evidence="4" id="KW-0540">Nuclease</keyword>
<dbReference type="GO" id="GO:0046872">
    <property type="term" value="F:metal ion binding"/>
    <property type="evidence" value="ECO:0007669"/>
    <property type="project" value="UniProtKB-KW"/>
</dbReference>
<dbReference type="GO" id="GO:0016787">
    <property type="term" value="F:hydrolase activity"/>
    <property type="evidence" value="ECO:0007669"/>
    <property type="project" value="UniProtKB-KW"/>
</dbReference>
<sequence>MAIEYLAWDVFVLEERLRRLERRVERRRLRDAQNPFELPREEFFSLFRLPQEATMNLVNLLRAELQCERIIGLSPEIKVLVAIRFYAQGCYQRSVGNQQQFNISQPSTSRCLHAVTEAINRRLLRRWVKFPMTAIDRQQAREKFATAPQPFAGAIGAIDCTFVHILAPSEHEEAFVNHHGRHSLNVQAIVDPDLKILNINPRYPGARNDAYIWSTSPIRRAMEFHYNRGERRTWLIGDAGYPLEPWLLTPLANFPEDTRQYQYTQQLFKARSVVERFFGVFKSVSGDACHTSES</sequence>
<name>A0AAU9TRJ9_EUPED</name>
<keyword evidence="6" id="KW-0378">Hydrolase</keyword>
<keyword evidence="5" id="KW-0479">Metal-binding</keyword>
<evidence type="ECO:0000256" key="6">
    <source>
        <dbReference type="ARBA" id="ARBA00022801"/>
    </source>
</evidence>
<dbReference type="GO" id="GO:0004518">
    <property type="term" value="F:nuclease activity"/>
    <property type="evidence" value="ECO:0007669"/>
    <property type="project" value="UniProtKB-KW"/>
</dbReference>
<dbReference type="GO" id="GO:0005634">
    <property type="term" value="C:nucleus"/>
    <property type="evidence" value="ECO:0007669"/>
    <property type="project" value="UniProtKB-SubCell"/>
</dbReference>
<protein>
    <recommendedName>
        <fullName evidence="8">DDE Tnp4 domain-containing protein</fullName>
    </recommendedName>
</protein>
<dbReference type="PANTHER" id="PTHR22930:SF85">
    <property type="entry name" value="GH03217P-RELATED"/>
    <property type="match status" value="1"/>
</dbReference>
<comment type="subcellular location">
    <subcellularLocation>
        <location evidence="2">Nucleus</location>
    </subcellularLocation>
</comment>
<keyword evidence="7" id="KW-0539">Nucleus</keyword>
<evidence type="ECO:0000313" key="10">
    <source>
        <dbReference type="Proteomes" id="UP001153954"/>
    </source>
</evidence>
<evidence type="ECO:0000256" key="2">
    <source>
        <dbReference type="ARBA" id="ARBA00004123"/>
    </source>
</evidence>
<evidence type="ECO:0000256" key="5">
    <source>
        <dbReference type="ARBA" id="ARBA00022723"/>
    </source>
</evidence>
<evidence type="ECO:0000313" key="9">
    <source>
        <dbReference type="EMBL" id="CAH2088782.1"/>
    </source>
</evidence>
<evidence type="ECO:0000256" key="3">
    <source>
        <dbReference type="ARBA" id="ARBA00006958"/>
    </source>
</evidence>
<evidence type="ECO:0000256" key="1">
    <source>
        <dbReference type="ARBA" id="ARBA00001968"/>
    </source>
</evidence>
<comment type="caution">
    <text evidence="9">The sequence shown here is derived from an EMBL/GenBank/DDBJ whole genome shotgun (WGS) entry which is preliminary data.</text>
</comment>
<reference evidence="9" key="1">
    <citation type="submission" date="2022-03" db="EMBL/GenBank/DDBJ databases">
        <authorList>
            <person name="Tunstrom K."/>
        </authorList>
    </citation>
    <scope>NUCLEOTIDE SEQUENCE</scope>
</reference>
<comment type="cofactor">
    <cofactor evidence="1">
        <name>a divalent metal cation</name>
        <dbReference type="ChEBI" id="CHEBI:60240"/>
    </cofactor>
</comment>
<dbReference type="InterPro" id="IPR027806">
    <property type="entry name" value="HARBI1_dom"/>
</dbReference>
<feature type="domain" description="DDE Tnp4" evidence="8">
    <location>
        <begin position="158"/>
        <end position="282"/>
    </location>
</feature>
<dbReference type="InterPro" id="IPR045249">
    <property type="entry name" value="HARBI1-like"/>
</dbReference>
<proteinExistence type="inferred from homology"/>
<dbReference type="Proteomes" id="UP001153954">
    <property type="component" value="Unassembled WGS sequence"/>
</dbReference>
<keyword evidence="10" id="KW-1185">Reference proteome</keyword>
<evidence type="ECO:0000259" key="8">
    <source>
        <dbReference type="Pfam" id="PF13359"/>
    </source>
</evidence>
<dbReference type="PANTHER" id="PTHR22930">
    <property type="match status" value="1"/>
</dbReference>
<evidence type="ECO:0000256" key="4">
    <source>
        <dbReference type="ARBA" id="ARBA00022722"/>
    </source>
</evidence>
<dbReference type="EMBL" id="CAKOGL010000007">
    <property type="protein sequence ID" value="CAH2088782.1"/>
    <property type="molecule type" value="Genomic_DNA"/>
</dbReference>